<feature type="region of interest" description="Disordered" evidence="1">
    <location>
        <begin position="82"/>
        <end position="103"/>
    </location>
</feature>
<dbReference type="FunFam" id="3.40.50.450:FF:000017">
    <property type="entry name" value="Raw, isoform D"/>
    <property type="match status" value="1"/>
</dbReference>
<dbReference type="PANTHER" id="PTHR36300">
    <property type="entry name" value="RAW, ISOFORM A"/>
    <property type="match status" value="1"/>
</dbReference>
<dbReference type="AlphaFoldDB" id="A0A0K8RF59"/>
<dbReference type="EMBL" id="GADI01004102">
    <property type="protein sequence ID" value="JAA69706.1"/>
    <property type="molecule type" value="mRNA"/>
</dbReference>
<dbReference type="PANTHER" id="PTHR36300:SF1">
    <property type="entry name" value="RAW, ISOFORM A"/>
    <property type="match status" value="1"/>
</dbReference>
<dbReference type="GO" id="GO:0005886">
    <property type="term" value="C:plasma membrane"/>
    <property type="evidence" value="ECO:0007669"/>
    <property type="project" value="TreeGrafter"/>
</dbReference>
<dbReference type="InterPro" id="IPR039470">
    <property type="entry name" value="Nuc_deoxyri_tr2"/>
</dbReference>
<feature type="compositionally biased region" description="Pro residues" evidence="1">
    <location>
        <begin position="271"/>
        <end position="282"/>
    </location>
</feature>
<proteinExistence type="evidence at transcript level"/>
<feature type="region of interest" description="Disordered" evidence="1">
    <location>
        <begin position="257"/>
        <end position="282"/>
    </location>
</feature>
<protein>
    <submittedName>
        <fullName evidence="2">Putative raw</fullName>
    </submittedName>
</protein>
<evidence type="ECO:0000256" key="1">
    <source>
        <dbReference type="SAM" id="MobiDB-lite"/>
    </source>
</evidence>
<organism evidence="2">
    <name type="scientific">Ixodes ricinus</name>
    <name type="common">Common tick</name>
    <name type="synonym">Acarus ricinus</name>
    <dbReference type="NCBI Taxonomy" id="34613"/>
    <lineage>
        <taxon>Eukaryota</taxon>
        <taxon>Metazoa</taxon>
        <taxon>Ecdysozoa</taxon>
        <taxon>Arthropoda</taxon>
        <taxon>Chelicerata</taxon>
        <taxon>Arachnida</taxon>
        <taxon>Acari</taxon>
        <taxon>Parasitiformes</taxon>
        <taxon>Ixodida</taxon>
        <taxon>Ixodoidea</taxon>
        <taxon>Ixodidae</taxon>
        <taxon>Ixodinae</taxon>
        <taxon>Ixodes</taxon>
    </lineage>
</organism>
<reference evidence="2" key="1">
    <citation type="submission" date="2012-12" db="EMBL/GenBank/DDBJ databases">
        <title>Identification and characterization of a phenylalanine ammonia-lyase gene family in Isatis indigotica Fort.</title>
        <authorList>
            <person name="Liu Q."/>
            <person name="Chen J."/>
            <person name="Zhou X."/>
            <person name="Di P."/>
            <person name="Xiao Y."/>
            <person name="Xuan H."/>
            <person name="Zhang L."/>
            <person name="Chen W."/>
        </authorList>
    </citation>
    <scope>NUCLEOTIDE SEQUENCE</scope>
    <source>
        <tissue evidence="2">Salivary gland</tissue>
    </source>
</reference>
<dbReference type="Pfam" id="PF15891">
    <property type="entry name" value="Nuc_deoxyri_tr2"/>
    <property type="match status" value="1"/>
</dbReference>
<accession>A0A0K8RF59</accession>
<name>A0A0K8RF59_IXORI</name>
<dbReference type="Gene3D" id="3.40.50.450">
    <property type="match status" value="1"/>
</dbReference>
<feature type="compositionally biased region" description="Basic and acidic residues" evidence="1">
    <location>
        <begin position="257"/>
        <end position="266"/>
    </location>
</feature>
<evidence type="ECO:0000313" key="2">
    <source>
        <dbReference type="EMBL" id="JAA69706.1"/>
    </source>
</evidence>
<sequence>MTATPVGLLSSKAIEAWSKLSGKAGTLTQQDIFPLFHTLDIYPSESQVHEMWQCSHTHNNIFTVGSFCFFASEMKYAHERRLSRTQPLSKPARDSRKLHMKRRSESVESSYDVFLGGSCNPTTWRKDVAIPKLKAYGISYYNPQVTQWIPELIELENQAKENAKVMFFVIDSQTRSVACMIETAHIAGTQRKLILILNEQSPPGSLVLGEPISEKEYVDLKQGRDYLRDIVQMQGIPVFQGIQEALEVTNKVLKEELRPQDVRPPGEKAPWPCPMPPSATST</sequence>